<dbReference type="AlphaFoldDB" id="A0ABD1EJM9"/>
<keyword evidence="10" id="KW-0862">Zinc</keyword>
<dbReference type="PANTHER" id="PTHR12183">
    <property type="entry name" value="MITOCHONDRIAL UBIQUITIN LIGASE ACTIVATOR OF NFKB 1"/>
    <property type="match status" value="1"/>
</dbReference>
<dbReference type="PANTHER" id="PTHR12183:SF32">
    <property type="entry name" value="MITOCHONDRIAL E3 UBIQUITIN PROTEIN LIGASE 1"/>
    <property type="match status" value="1"/>
</dbReference>
<evidence type="ECO:0000256" key="15">
    <source>
        <dbReference type="SAM" id="Phobius"/>
    </source>
</evidence>
<protein>
    <recommendedName>
        <fullName evidence="3">RING-type E3 ubiquitin transferase</fullName>
        <ecNumber evidence="3">2.3.2.27</ecNumber>
    </recommendedName>
</protein>
<evidence type="ECO:0000256" key="6">
    <source>
        <dbReference type="ARBA" id="ARBA00022723"/>
    </source>
</evidence>
<evidence type="ECO:0000256" key="11">
    <source>
        <dbReference type="ARBA" id="ARBA00022989"/>
    </source>
</evidence>
<reference evidence="17 18" key="1">
    <citation type="submission" date="2024-05" db="EMBL/GenBank/DDBJ databases">
        <title>Genetic variation in Jamaican populations of the coffee berry borer (Hypothenemus hampei).</title>
        <authorList>
            <person name="Errbii M."/>
            <person name="Myrie A."/>
        </authorList>
    </citation>
    <scope>NUCLEOTIDE SEQUENCE [LARGE SCALE GENOMIC DNA]</scope>
    <source>
        <strain evidence="17">JA-Hopewell-2020-01-JO</strain>
        <tissue evidence="17">Whole body</tissue>
    </source>
</reference>
<evidence type="ECO:0000256" key="2">
    <source>
        <dbReference type="ARBA" id="ARBA00004374"/>
    </source>
</evidence>
<dbReference type="SUPFAM" id="SSF57850">
    <property type="entry name" value="RING/U-box"/>
    <property type="match status" value="1"/>
</dbReference>
<evidence type="ECO:0000256" key="9">
    <source>
        <dbReference type="ARBA" id="ARBA00022787"/>
    </source>
</evidence>
<dbReference type="InterPro" id="IPR013083">
    <property type="entry name" value="Znf_RING/FYVE/PHD"/>
</dbReference>
<keyword evidence="11 15" id="KW-1133">Transmembrane helix</keyword>
<evidence type="ECO:0000256" key="12">
    <source>
        <dbReference type="ARBA" id="ARBA00023128"/>
    </source>
</evidence>
<dbReference type="InterPro" id="IPR022170">
    <property type="entry name" value="MUL1-like"/>
</dbReference>
<comment type="subcellular location">
    <subcellularLocation>
        <location evidence="2">Mitochondrion outer membrane</location>
        <topology evidence="2">Multi-pass membrane protein</topology>
    </subcellularLocation>
</comment>
<dbReference type="InterPro" id="IPR001841">
    <property type="entry name" value="Znf_RING"/>
</dbReference>
<dbReference type="SMART" id="SM00184">
    <property type="entry name" value="RING"/>
    <property type="match status" value="1"/>
</dbReference>
<keyword evidence="4" id="KW-0808">Transferase</keyword>
<dbReference type="GO" id="GO:0008270">
    <property type="term" value="F:zinc ion binding"/>
    <property type="evidence" value="ECO:0007669"/>
    <property type="project" value="UniProtKB-KW"/>
</dbReference>
<evidence type="ECO:0000256" key="1">
    <source>
        <dbReference type="ARBA" id="ARBA00000900"/>
    </source>
</evidence>
<keyword evidence="6" id="KW-0479">Metal-binding</keyword>
<dbReference type="Pfam" id="PF13920">
    <property type="entry name" value="zf-C3HC4_3"/>
    <property type="match status" value="1"/>
</dbReference>
<comment type="catalytic activity">
    <reaction evidence="1">
        <text>S-ubiquitinyl-[E2 ubiquitin-conjugating enzyme]-L-cysteine + [acceptor protein]-L-lysine = [E2 ubiquitin-conjugating enzyme]-L-cysteine + N(6)-ubiquitinyl-[acceptor protein]-L-lysine.</text>
        <dbReference type="EC" id="2.3.2.27"/>
    </reaction>
</comment>
<proteinExistence type="predicted"/>
<dbReference type="GO" id="GO:0005741">
    <property type="term" value="C:mitochondrial outer membrane"/>
    <property type="evidence" value="ECO:0007669"/>
    <property type="project" value="UniProtKB-SubCell"/>
</dbReference>
<dbReference type="EMBL" id="JBDJPC010000007">
    <property type="protein sequence ID" value="KAL1494895.1"/>
    <property type="molecule type" value="Genomic_DNA"/>
</dbReference>
<evidence type="ECO:0000256" key="4">
    <source>
        <dbReference type="ARBA" id="ARBA00022679"/>
    </source>
</evidence>
<accession>A0ABD1EJM9</accession>
<evidence type="ECO:0000256" key="14">
    <source>
        <dbReference type="PROSITE-ProRule" id="PRU00175"/>
    </source>
</evidence>
<comment type="caution">
    <text evidence="17">The sequence shown here is derived from an EMBL/GenBank/DDBJ whole genome shotgun (WGS) entry which is preliminary data.</text>
</comment>
<keyword evidence="13 15" id="KW-0472">Membrane</keyword>
<dbReference type="Gene3D" id="3.30.40.10">
    <property type="entry name" value="Zinc/RING finger domain, C3HC4 (zinc finger)"/>
    <property type="match status" value="1"/>
</dbReference>
<evidence type="ECO:0000256" key="5">
    <source>
        <dbReference type="ARBA" id="ARBA00022692"/>
    </source>
</evidence>
<keyword evidence="9" id="KW-1000">Mitochondrion outer membrane</keyword>
<feature type="domain" description="RING-type" evidence="16">
    <location>
        <begin position="293"/>
        <end position="329"/>
    </location>
</feature>
<keyword evidence="7 14" id="KW-0863">Zinc-finger</keyword>
<dbReference type="PROSITE" id="PS50089">
    <property type="entry name" value="ZF_RING_2"/>
    <property type="match status" value="1"/>
</dbReference>
<dbReference type="CDD" id="cd16649">
    <property type="entry name" value="mRING-HC-C3HC5_CGRF1-like"/>
    <property type="match status" value="1"/>
</dbReference>
<dbReference type="Proteomes" id="UP001566132">
    <property type="component" value="Unassembled WGS sequence"/>
</dbReference>
<evidence type="ECO:0000256" key="7">
    <source>
        <dbReference type="ARBA" id="ARBA00022771"/>
    </source>
</evidence>
<keyword evidence="5 15" id="KW-0812">Transmembrane</keyword>
<evidence type="ECO:0000313" key="18">
    <source>
        <dbReference type="Proteomes" id="UP001566132"/>
    </source>
</evidence>
<keyword evidence="18" id="KW-1185">Reference proteome</keyword>
<gene>
    <name evidence="17" type="ORF">ABEB36_010409</name>
</gene>
<evidence type="ECO:0000256" key="10">
    <source>
        <dbReference type="ARBA" id="ARBA00022833"/>
    </source>
</evidence>
<organism evidence="17 18">
    <name type="scientific">Hypothenemus hampei</name>
    <name type="common">Coffee berry borer</name>
    <dbReference type="NCBI Taxonomy" id="57062"/>
    <lineage>
        <taxon>Eukaryota</taxon>
        <taxon>Metazoa</taxon>
        <taxon>Ecdysozoa</taxon>
        <taxon>Arthropoda</taxon>
        <taxon>Hexapoda</taxon>
        <taxon>Insecta</taxon>
        <taxon>Pterygota</taxon>
        <taxon>Neoptera</taxon>
        <taxon>Endopterygota</taxon>
        <taxon>Coleoptera</taxon>
        <taxon>Polyphaga</taxon>
        <taxon>Cucujiformia</taxon>
        <taxon>Curculionidae</taxon>
        <taxon>Scolytinae</taxon>
        <taxon>Hypothenemus</taxon>
    </lineage>
</organism>
<dbReference type="EC" id="2.3.2.27" evidence="3"/>
<dbReference type="GO" id="GO:0061630">
    <property type="term" value="F:ubiquitin protein ligase activity"/>
    <property type="evidence" value="ECO:0007669"/>
    <property type="project" value="UniProtKB-EC"/>
</dbReference>
<evidence type="ECO:0000259" key="16">
    <source>
        <dbReference type="PROSITE" id="PS50089"/>
    </source>
</evidence>
<keyword evidence="8" id="KW-0833">Ubl conjugation pathway</keyword>
<dbReference type="Pfam" id="PF12483">
    <property type="entry name" value="GIDE"/>
    <property type="match status" value="1"/>
</dbReference>
<feature type="transmembrane region" description="Helical" evidence="15">
    <location>
        <begin position="231"/>
        <end position="250"/>
    </location>
</feature>
<evidence type="ECO:0000256" key="8">
    <source>
        <dbReference type="ARBA" id="ARBA00022786"/>
    </source>
</evidence>
<evidence type="ECO:0000256" key="13">
    <source>
        <dbReference type="ARBA" id="ARBA00023136"/>
    </source>
</evidence>
<dbReference type="InterPro" id="IPR051652">
    <property type="entry name" value="MDM2_MDM4_MUL1"/>
</dbReference>
<sequence length="341" mass="38220">MDFFVELIALGIDSLVLITCLRQYYKKKTSASMISTAPNVALDKKIKNELMAQPEAKFPYIAIRGTVMSMGIPITSNNNPKVAGVIQSLKIKEHVVQRSSSGFWSDSERTIQEVHNVIPFCLTTQGIRVEVTEPLVAEYLDMEVISDTFNPTVPSVMDHIWGFFSGYRQRGVQTTEKMLREGTVLTGIGELILEQDGSIKLQPPSKKGSYYLTTLPVSTLIKKLETSKRNYGLLALICTAVGAALVGIIVRKYVKRQKLLKDEEERKIKMEETRKKRRRMIRNTQGLPENQICVVCRSNPIEIILLPCGHVCLCEDCADDISLQCPICRASIEMKSAAYVV</sequence>
<name>A0ABD1EJM9_HYPHA</name>
<evidence type="ECO:0000313" key="17">
    <source>
        <dbReference type="EMBL" id="KAL1494895.1"/>
    </source>
</evidence>
<keyword evidence="12" id="KW-0496">Mitochondrion</keyword>
<evidence type="ECO:0000256" key="3">
    <source>
        <dbReference type="ARBA" id="ARBA00012483"/>
    </source>
</evidence>